<gene>
    <name evidence="2" type="ORF">NN4_04560</name>
</gene>
<dbReference type="RefSeq" id="WP_147128260.1">
    <property type="nucleotide sequence ID" value="NZ_BJXA01000002.1"/>
</dbReference>
<evidence type="ECO:0000313" key="3">
    <source>
        <dbReference type="Proteomes" id="UP000321424"/>
    </source>
</evidence>
<accession>A0A511M6V1</accession>
<keyword evidence="1" id="KW-0472">Membrane</keyword>
<sequence length="118" mass="12004">MQIEERRTTVPALCAVAVWGLIAAVLTAPLAAALIGLVYRFPIPFGDEARGIEEFGNAAMASVYYLVKGEGLALAALGGGAGFFIARSLGPGLTRALPLTVLTAFGLAMLGAVILAAS</sequence>
<feature type="transmembrane region" description="Helical" evidence="1">
    <location>
        <begin position="63"/>
        <end position="85"/>
    </location>
</feature>
<dbReference type="AlphaFoldDB" id="A0A511M6V1"/>
<keyword evidence="1" id="KW-0812">Transmembrane</keyword>
<keyword evidence="1" id="KW-1133">Transmembrane helix</keyword>
<dbReference type="OrthoDB" id="4571418at2"/>
<protein>
    <submittedName>
        <fullName evidence="2">Uncharacterized protein</fullName>
    </submittedName>
</protein>
<name>A0A511M6V1_9NOCA</name>
<organism evidence="2 3">
    <name type="scientific">Nocardia ninae NBRC 108245</name>
    <dbReference type="NCBI Taxonomy" id="1210091"/>
    <lineage>
        <taxon>Bacteria</taxon>
        <taxon>Bacillati</taxon>
        <taxon>Actinomycetota</taxon>
        <taxon>Actinomycetes</taxon>
        <taxon>Mycobacteriales</taxon>
        <taxon>Nocardiaceae</taxon>
        <taxon>Nocardia</taxon>
    </lineage>
</organism>
<proteinExistence type="predicted"/>
<feature type="transmembrane region" description="Helical" evidence="1">
    <location>
        <begin position="12"/>
        <end position="39"/>
    </location>
</feature>
<evidence type="ECO:0000256" key="1">
    <source>
        <dbReference type="SAM" id="Phobius"/>
    </source>
</evidence>
<evidence type="ECO:0000313" key="2">
    <source>
        <dbReference type="EMBL" id="GEM35937.1"/>
    </source>
</evidence>
<dbReference type="Proteomes" id="UP000321424">
    <property type="component" value="Unassembled WGS sequence"/>
</dbReference>
<keyword evidence="3" id="KW-1185">Reference proteome</keyword>
<dbReference type="EMBL" id="BJXA01000002">
    <property type="protein sequence ID" value="GEM35937.1"/>
    <property type="molecule type" value="Genomic_DNA"/>
</dbReference>
<comment type="caution">
    <text evidence="2">The sequence shown here is derived from an EMBL/GenBank/DDBJ whole genome shotgun (WGS) entry which is preliminary data.</text>
</comment>
<feature type="transmembrane region" description="Helical" evidence="1">
    <location>
        <begin position="97"/>
        <end position="117"/>
    </location>
</feature>
<reference evidence="2 3" key="1">
    <citation type="submission" date="2019-07" db="EMBL/GenBank/DDBJ databases">
        <title>Whole genome shotgun sequence of Nocardia ninae NBRC 108245.</title>
        <authorList>
            <person name="Hosoyama A."/>
            <person name="Uohara A."/>
            <person name="Ohji S."/>
            <person name="Ichikawa N."/>
        </authorList>
    </citation>
    <scope>NUCLEOTIDE SEQUENCE [LARGE SCALE GENOMIC DNA]</scope>
    <source>
        <strain evidence="2 3">NBRC 108245</strain>
    </source>
</reference>